<reference evidence="1" key="2">
    <citation type="submission" date="2020-09" db="EMBL/GenBank/DDBJ databases">
        <authorList>
            <person name="Sun Q."/>
            <person name="Zhou Y."/>
        </authorList>
    </citation>
    <scope>NUCLEOTIDE SEQUENCE</scope>
    <source>
        <strain evidence="1">CGMCC 1.14984</strain>
    </source>
</reference>
<dbReference type="EMBL" id="BMGZ01000002">
    <property type="protein sequence ID" value="GGH97940.1"/>
    <property type="molecule type" value="Genomic_DNA"/>
</dbReference>
<comment type="caution">
    <text evidence="1">The sequence shown here is derived from an EMBL/GenBank/DDBJ whole genome shotgun (WGS) entry which is preliminary data.</text>
</comment>
<sequence length="66" mass="7459">MESFPQKRKSPPVTKEMARQIKALYAQTDMTQHDIAAHFGINQGRISEVLNGHTFPKEPPAQLDLL</sequence>
<dbReference type="Proteomes" id="UP000621856">
    <property type="component" value="Unassembled WGS sequence"/>
</dbReference>
<evidence type="ECO:0000313" key="2">
    <source>
        <dbReference type="Proteomes" id="UP000621856"/>
    </source>
</evidence>
<evidence type="ECO:0000313" key="1">
    <source>
        <dbReference type="EMBL" id="GGH97940.1"/>
    </source>
</evidence>
<name>A0A8J3A4E4_9PROT</name>
<dbReference type="Gene3D" id="1.10.260.40">
    <property type="entry name" value="lambda repressor-like DNA-binding domains"/>
    <property type="match status" value="1"/>
</dbReference>
<organism evidence="1 2">
    <name type="scientific">Aquisalinus luteolus</name>
    <dbReference type="NCBI Taxonomy" id="1566827"/>
    <lineage>
        <taxon>Bacteria</taxon>
        <taxon>Pseudomonadati</taxon>
        <taxon>Pseudomonadota</taxon>
        <taxon>Alphaproteobacteria</taxon>
        <taxon>Parvularculales</taxon>
        <taxon>Parvularculaceae</taxon>
        <taxon>Aquisalinus</taxon>
    </lineage>
</organism>
<dbReference type="AlphaFoldDB" id="A0A8J3A4E4"/>
<proteinExistence type="predicted"/>
<gene>
    <name evidence="1" type="ORF">GCM10011355_20360</name>
</gene>
<dbReference type="SUPFAM" id="SSF47413">
    <property type="entry name" value="lambda repressor-like DNA-binding domains"/>
    <property type="match status" value="1"/>
</dbReference>
<dbReference type="InterPro" id="IPR010982">
    <property type="entry name" value="Lambda_DNA-bd_dom_sf"/>
</dbReference>
<dbReference type="GO" id="GO:0003677">
    <property type="term" value="F:DNA binding"/>
    <property type="evidence" value="ECO:0007669"/>
    <property type="project" value="InterPro"/>
</dbReference>
<reference evidence="1" key="1">
    <citation type="journal article" date="2014" name="Int. J. Syst. Evol. Microbiol.">
        <title>Complete genome sequence of Corynebacterium casei LMG S-19264T (=DSM 44701T), isolated from a smear-ripened cheese.</title>
        <authorList>
            <consortium name="US DOE Joint Genome Institute (JGI-PGF)"/>
            <person name="Walter F."/>
            <person name="Albersmeier A."/>
            <person name="Kalinowski J."/>
            <person name="Ruckert C."/>
        </authorList>
    </citation>
    <scope>NUCLEOTIDE SEQUENCE</scope>
    <source>
        <strain evidence="1">CGMCC 1.14984</strain>
    </source>
</reference>
<accession>A0A8J3A4E4</accession>
<protein>
    <submittedName>
        <fullName evidence="1">Uncharacterized protein</fullName>
    </submittedName>
</protein>